<keyword evidence="4" id="KW-0479">Metal-binding</keyword>
<evidence type="ECO:0000256" key="1">
    <source>
        <dbReference type="ARBA" id="ARBA00000815"/>
    </source>
</evidence>
<evidence type="ECO:0000313" key="9">
    <source>
        <dbReference type="EMBL" id="KAK6933617.1"/>
    </source>
</evidence>
<proteinExistence type="inferred from homology"/>
<reference evidence="9 10" key="1">
    <citation type="submission" date="2023-12" db="EMBL/GenBank/DDBJ databases">
        <title>A high-quality genome assembly for Dillenia turbinata (Dilleniales).</title>
        <authorList>
            <person name="Chanderbali A."/>
        </authorList>
    </citation>
    <scope>NUCLEOTIDE SEQUENCE [LARGE SCALE GENOMIC DNA]</scope>
    <source>
        <strain evidence="9">LSX21</strain>
        <tissue evidence="9">Leaf</tissue>
    </source>
</reference>
<dbReference type="GO" id="GO:0009117">
    <property type="term" value="P:nucleotide metabolic process"/>
    <property type="evidence" value="ECO:0007669"/>
    <property type="project" value="UniProtKB-KW"/>
</dbReference>
<dbReference type="FunFam" id="1.10.150.340:FF:000001">
    <property type="entry name" value="Cytosolic 5-nucleotidase 3-like"/>
    <property type="match status" value="1"/>
</dbReference>
<evidence type="ECO:0000256" key="7">
    <source>
        <dbReference type="ARBA" id="ARBA00022842"/>
    </source>
</evidence>
<organism evidence="9 10">
    <name type="scientific">Dillenia turbinata</name>
    <dbReference type="NCBI Taxonomy" id="194707"/>
    <lineage>
        <taxon>Eukaryota</taxon>
        <taxon>Viridiplantae</taxon>
        <taxon>Streptophyta</taxon>
        <taxon>Embryophyta</taxon>
        <taxon>Tracheophyta</taxon>
        <taxon>Spermatophyta</taxon>
        <taxon>Magnoliopsida</taxon>
        <taxon>eudicotyledons</taxon>
        <taxon>Gunneridae</taxon>
        <taxon>Pentapetalae</taxon>
        <taxon>Dilleniales</taxon>
        <taxon>Dilleniaceae</taxon>
        <taxon>Dillenia</taxon>
    </lineage>
</organism>
<dbReference type="SFLD" id="SFLDG01128">
    <property type="entry name" value="C1.4:_5'-Nucleotidase_Like"/>
    <property type="match status" value="1"/>
</dbReference>
<evidence type="ECO:0000256" key="5">
    <source>
        <dbReference type="ARBA" id="ARBA00022741"/>
    </source>
</evidence>
<keyword evidence="5" id="KW-0547">Nucleotide-binding</keyword>
<accession>A0AAN8ZDB3</accession>
<dbReference type="InterPro" id="IPR023214">
    <property type="entry name" value="HAD_sf"/>
</dbReference>
<evidence type="ECO:0000256" key="2">
    <source>
        <dbReference type="ARBA" id="ARBA00008389"/>
    </source>
</evidence>
<dbReference type="Proteomes" id="UP001370490">
    <property type="component" value="Unassembled WGS sequence"/>
</dbReference>
<dbReference type="EC" id="3.1.3.5" evidence="3"/>
<gene>
    <name evidence="9" type="ORF">RJ641_036511</name>
</gene>
<evidence type="ECO:0000256" key="3">
    <source>
        <dbReference type="ARBA" id="ARBA00012643"/>
    </source>
</evidence>
<dbReference type="Gene3D" id="3.40.50.1000">
    <property type="entry name" value="HAD superfamily/HAD-like"/>
    <property type="match status" value="1"/>
</dbReference>
<dbReference type="InterPro" id="IPR006434">
    <property type="entry name" value="Pyrimidine_nucleotidase_eu"/>
</dbReference>
<dbReference type="GO" id="GO:0005737">
    <property type="term" value="C:cytoplasm"/>
    <property type="evidence" value="ECO:0007669"/>
    <property type="project" value="InterPro"/>
</dbReference>
<comment type="similarity">
    <text evidence="2">Belongs to the pyrimidine 5'-nucleotidase family.</text>
</comment>
<dbReference type="AlphaFoldDB" id="A0AAN8ZDB3"/>
<dbReference type="Gene3D" id="1.10.150.340">
    <property type="entry name" value="Pyrimidine 5'-nucleotidase (UMPH-1), N-terminal domain"/>
    <property type="match status" value="1"/>
</dbReference>
<dbReference type="GO" id="GO:0000287">
    <property type="term" value="F:magnesium ion binding"/>
    <property type="evidence" value="ECO:0007669"/>
    <property type="project" value="InterPro"/>
</dbReference>
<evidence type="ECO:0000256" key="8">
    <source>
        <dbReference type="ARBA" id="ARBA00023080"/>
    </source>
</evidence>
<evidence type="ECO:0000313" key="10">
    <source>
        <dbReference type="Proteomes" id="UP001370490"/>
    </source>
</evidence>
<dbReference type="Pfam" id="PF05822">
    <property type="entry name" value="UMPH-1"/>
    <property type="match status" value="1"/>
</dbReference>
<dbReference type="InterPro" id="IPR036412">
    <property type="entry name" value="HAD-like_sf"/>
</dbReference>
<comment type="caution">
    <text evidence="9">The sequence shown here is derived from an EMBL/GenBank/DDBJ whole genome shotgun (WGS) entry which is preliminary data.</text>
</comment>
<evidence type="ECO:0000256" key="4">
    <source>
        <dbReference type="ARBA" id="ARBA00022723"/>
    </source>
</evidence>
<dbReference type="PANTHER" id="PTHR13045:SF0">
    <property type="entry name" value="7-METHYLGUANOSINE PHOSPHATE-SPECIFIC 5'-NUCLEOTIDASE"/>
    <property type="match status" value="1"/>
</dbReference>
<comment type="catalytic activity">
    <reaction evidence="1">
        <text>a ribonucleoside 5'-phosphate + H2O = a ribonucleoside + phosphate</text>
        <dbReference type="Rhea" id="RHEA:12484"/>
        <dbReference type="ChEBI" id="CHEBI:15377"/>
        <dbReference type="ChEBI" id="CHEBI:18254"/>
        <dbReference type="ChEBI" id="CHEBI:43474"/>
        <dbReference type="ChEBI" id="CHEBI:58043"/>
        <dbReference type="EC" id="3.1.3.5"/>
    </reaction>
</comment>
<dbReference type="FunFam" id="3.40.50.1000:FF:000166">
    <property type="entry name" value="Cytosolic 5-nucleotidase"/>
    <property type="match status" value="1"/>
</dbReference>
<sequence>MDSVHVSEMVVDDPSSLEIKKTAIRSAGPHKLQTFHGCIEEFSVWDAGFKGYTDFCSLVPTIIDAAITYVMALLANIKSLRYLLMCFFNLCTSCTVIADFDATLTKYLINGLRGQSSYGLLHQGNPEYDTKRQELYEYYHPLEFSTSIPIQEKTKLMKEWWGKTHALLIEGGLTYDAIKKSVADATIAFRDGVAELLEFLEEREVPVLIFSAGIADIIEEVLRQKLHRSFKNVKIVSNRMVFDDKGCLISFKGKLIHVLNKNEHAIDMAAPVHERLDDSDEPIDDCSSMKTRINVLLLGDHIGDLGMSDGLNYENQISVGFLNHNVDESLNSYRKAFDVVYLNDAPMWGVVKLVSQLCPPTGSSQSCFE</sequence>
<dbReference type="GO" id="GO:0008253">
    <property type="term" value="F:5'-nucleotidase activity"/>
    <property type="evidence" value="ECO:0007669"/>
    <property type="project" value="UniProtKB-EC"/>
</dbReference>
<dbReference type="PANTHER" id="PTHR13045">
    <property type="entry name" value="5'-NUCLEOTIDASE"/>
    <property type="match status" value="1"/>
</dbReference>
<dbReference type="SFLD" id="SFLDS00003">
    <property type="entry name" value="Haloacid_Dehalogenase"/>
    <property type="match status" value="1"/>
</dbReference>
<evidence type="ECO:0000256" key="6">
    <source>
        <dbReference type="ARBA" id="ARBA00022801"/>
    </source>
</evidence>
<keyword evidence="8" id="KW-0546">Nucleotide metabolism</keyword>
<name>A0AAN8ZDB3_9MAGN</name>
<keyword evidence="7" id="KW-0460">Magnesium</keyword>
<keyword evidence="6" id="KW-0378">Hydrolase</keyword>
<dbReference type="GO" id="GO:0000166">
    <property type="term" value="F:nucleotide binding"/>
    <property type="evidence" value="ECO:0007669"/>
    <property type="project" value="UniProtKB-KW"/>
</dbReference>
<dbReference type="EMBL" id="JBAMMX010000009">
    <property type="protein sequence ID" value="KAK6933617.1"/>
    <property type="molecule type" value="Genomic_DNA"/>
</dbReference>
<keyword evidence="10" id="KW-1185">Reference proteome</keyword>
<protein>
    <recommendedName>
        <fullName evidence="3">5'-nucleotidase</fullName>
        <ecNumber evidence="3">3.1.3.5</ecNumber>
    </recommendedName>
</protein>
<dbReference type="SUPFAM" id="SSF56784">
    <property type="entry name" value="HAD-like"/>
    <property type="match status" value="1"/>
</dbReference>